<accession>A0AAN7T1H6</accession>
<dbReference type="Pfam" id="PF00005">
    <property type="entry name" value="ABC_tran"/>
    <property type="match status" value="2"/>
</dbReference>
<dbReference type="InterPro" id="IPR013525">
    <property type="entry name" value="ABC2_TM"/>
</dbReference>
<evidence type="ECO:0000256" key="9">
    <source>
        <dbReference type="ARBA" id="ARBA00023136"/>
    </source>
</evidence>
<protein>
    <recommendedName>
        <fullName evidence="11">ABC transporter domain-containing protein</fullName>
    </recommendedName>
</protein>
<feature type="transmembrane region" description="Helical" evidence="10">
    <location>
        <begin position="1009"/>
        <end position="1027"/>
    </location>
</feature>
<feature type="transmembrane region" description="Helical" evidence="10">
    <location>
        <begin position="1192"/>
        <end position="1216"/>
    </location>
</feature>
<feature type="domain" description="ABC transporter" evidence="11">
    <location>
        <begin position="1258"/>
        <end position="1485"/>
    </location>
</feature>
<feature type="domain" description="ABC transporter" evidence="11">
    <location>
        <begin position="470"/>
        <end position="696"/>
    </location>
</feature>
<comment type="subcellular location">
    <subcellularLocation>
        <location evidence="1">Membrane</location>
        <topology evidence="1">Multi-pass membrane protein</topology>
    </subcellularLocation>
</comment>
<feature type="transmembrane region" description="Helical" evidence="10">
    <location>
        <begin position="1079"/>
        <end position="1100"/>
    </location>
</feature>
<keyword evidence="7" id="KW-0067">ATP-binding</keyword>
<keyword evidence="4 10" id="KW-0812">Transmembrane</keyword>
<dbReference type="GO" id="GO:0016020">
    <property type="term" value="C:membrane"/>
    <property type="evidence" value="ECO:0007669"/>
    <property type="project" value="UniProtKB-SubCell"/>
</dbReference>
<feature type="transmembrane region" description="Helical" evidence="10">
    <location>
        <begin position="366"/>
        <end position="389"/>
    </location>
</feature>
<dbReference type="InterPro" id="IPR003593">
    <property type="entry name" value="AAA+_ATPase"/>
</dbReference>
<feature type="transmembrane region" description="Helical" evidence="10">
    <location>
        <begin position="340"/>
        <end position="359"/>
    </location>
</feature>
<evidence type="ECO:0000256" key="6">
    <source>
        <dbReference type="ARBA" id="ARBA00022741"/>
    </source>
</evidence>
<feature type="transmembrane region" description="Helical" evidence="10">
    <location>
        <begin position="409"/>
        <end position="432"/>
    </location>
</feature>
<dbReference type="SUPFAM" id="SSF52540">
    <property type="entry name" value="P-loop containing nucleoside triphosphate hydrolases"/>
    <property type="match status" value="2"/>
</dbReference>
<dbReference type="PANTHER" id="PTHR19229">
    <property type="entry name" value="ATP-BINDING CASSETTE TRANSPORTER SUBFAMILY A ABCA"/>
    <property type="match status" value="1"/>
</dbReference>
<proteinExistence type="inferred from homology"/>
<feature type="transmembrane region" description="Helical" evidence="10">
    <location>
        <begin position="1048"/>
        <end position="1073"/>
    </location>
</feature>
<evidence type="ECO:0000256" key="1">
    <source>
        <dbReference type="ARBA" id="ARBA00004141"/>
    </source>
</evidence>
<dbReference type="GO" id="GO:0005319">
    <property type="term" value="F:lipid transporter activity"/>
    <property type="evidence" value="ECO:0007669"/>
    <property type="project" value="TreeGrafter"/>
</dbReference>
<dbReference type="PROSITE" id="PS50893">
    <property type="entry name" value="ABC_TRANSPORTER_2"/>
    <property type="match status" value="2"/>
</dbReference>
<feature type="transmembrane region" description="Helical" evidence="10">
    <location>
        <begin position="1151"/>
        <end position="1180"/>
    </location>
</feature>
<evidence type="ECO:0000259" key="11">
    <source>
        <dbReference type="PROSITE" id="PS50893"/>
    </source>
</evidence>
<dbReference type="Pfam" id="PF12698">
    <property type="entry name" value="ABC2_membrane_3"/>
    <property type="match status" value="1"/>
</dbReference>
<comment type="similarity">
    <text evidence="2">Belongs to the ABC transporter superfamily. ABCA family.</text>
</comment>
<keyword evidence="9 10" id="KW-0472">Membrane</keyword>
<comment type="caution">
    <text evidence="12">The sequence shown here is derived from an EMBL/GenBank/DDBJ whole genome shotgun (WGS) entry which is preliminary data.</text>
</comment>
<keyword evidence="5" id="KW-0677">Repeat</keyword>
<dbReference type="GO" id="GO:0016887">
    <property type="term" value="F:ATP hydrolysis activity"/>
    <property type="evidence" value="ECO:0007669"/>
    <property type="project" value="InterPro"/>
</dbReference>
<evidence type="ECO:0000256" key="8">
    <source>
        <dbReference type="ARBA" id="ARBA00022989"/>
    </source>
</evidence>
<dbReference type="InterPro" id="IPR017871">
    <property type="entry name" value="ABC_transporter-like_CS"/>
</dbReference>
<sequence>MVLMLRQIWALTLKNLIITLVRHWASTPFRAFLLPVFFIGFLSYARFLFIPPSVYGISQPYAIRSLQEAVDVAGGGRNKLVFVNNGFSGGAIDAVIAQVTAPLQDVQLLNLRDELQLREECRNSILGTSSCIAAAVFYSSPTEGNGGIWNYSVRADGALNSKIVTDSNNNDQQVYILPIQHAIDVAISNEDAAATTIPQNAENYPYTSITAEQRQKNIRTRYMSGIINILAVAFYIGMVGVSYQLTGMVAKEREVGMAQLLDSMMPNRARWQPQAVRIIANHFAFDLIYIPGWIVMSIILFVGVFAETSPAIMLIYNILAGLATSSFSIFAASFFKKAQLSGILTVIAFMLLAVLAQVLNKSGTGAYGVLSLLFPPMNYVFFIVTMARFEREALGMNLIKSAPNHTSSLPGIAFWVFSVIQIVAYPLLGALLEGTLYGTSSKSRETRVSDSDVAISIEGFSKLYRPRWMTRLSCLLFRRPMKTVLAVDNLNLVARRGEIMVYLGANGSGKSTTLDAIAGLTQITSGTVCINYPDQHTSLGLCPQKNVLWQDMTVLEHVQIFNRVKCGHGEKLASKEEMLALLNSCDIGFKQRALSQTLSGGQKRKLQLAMMFTGGSTVCCVDEVSSGLDPLSRRKIWDILLAERGQRSIVLTTHFLDEADLLADHIAVLSKGQLKAYGTSVELKSKLGQGYRVHVYQREGQMQATVYELPHVLHGDQVEYLVPSSSAAAEFVQQLEKDGITEYQVSGPTIEDVFLRLADEVAQPDDEVVSAQGSMNEASRSPSPNEETKAAVLTSRTVRQADANAVPELLTGKRISMFRQAIVLFRKRILVTRRNPLPLLAALLIPIIAAGLVTLFLGAYRLPSCSPQAIDYISEVSSLSTQFNYRLVAGPSAQLTPEVLQRFAQSLPGSGGSGDANLTQLLQAVTLVDTLDDFNNQINTRFANITPGGFFLGTNGQASTIAWRGNGGISNPLIMLNMLDNVLSSVSISSQYQAFDVPWPADAGQALQMITYLGLAIAVAPAFFALVPTHEKLARIRSLLYSNGVRALPLWLSYASFDFIIVLIWSAIAVIIFTAVSSVWYHVGYLFIVFFLYGLASILLSYVISLFSRSQLAAWCFAAAGQAVAFLIYFVAYMSVLTYVPADRQTSTVNIAHFIIAAIAPIANVQRALFVSLNIFAITCKDRQLATNPGDITLYGGPILYLILQSFILFGILLWWDSGSLYRRFRQRKLPEELEDRNALDTDVSNELTRVASSKDGLRVMHVSKEYKHNLAVNDITFGVPRGEVFALLGPNGAGKSTCISLIRGDIQPSRHGGDILVEDVSVISHRALARSRLGVCPQFDAMDTMTVLEHLDFYARIRGVSDPKHNALAVMKAVGLTPYSDRMAAKLSGGNKRKLSLGIALMGNPAVLLLDEPSSGMDAASKRVMWKTLASVIPGRSLVLTTHSMEEADALANRAGIMASKMLALGTTDYLRRKHGDSYYVHLVHADSPHTKDEDMERIRRWILKRMPGAKVEEKTYHGQLRFEVPASVLHGASLDYATDKPKDEKDTSIVSVQNTHSASSISHLFSALESAKNELGIEHYSVSRATLDQVFLNIVGKHNVSEEDHEKKNSIVARKRKSGLKRLFL</sequence>
<feature type="transmembrane region" description="Helical" evidence="10">
    <location>
        <begin position="287"/>
        <end position="306"/>
    </location>
</feature>
<evidence type="ECO:0000256" key="10">
    <source>
        <dbReference type="SAM" id="Phobius"/>
    </source>
</evidence>
<dbReference type="InterPro" id="IPR027417">
    <property type="entry name" value="P-loop_NTPase"/>
</dbReference>
<dbReference type="Gene3D" id="3.40.50.300">
    <property type="entry name" value="P-loop containing nucleotide triphosphate hydrolases"/>
    <property type="match status" value="2"/>
</dbReference>
<dbReference type="Proteomes" id="UP001309876">
    <property type="component" value="Unassembled WGS sequence"/>
</dbReference>
<gene>
    <name evidence="12" type="ORF">LTR05_001987</name>
</gene>
<feature type="transmembrane region" description="Helical" evidence="10">
    <location>
        <begin position="31"/>
        <end position="49"/>
    </location>
</feature>
<name>A0AAN7T1H6_9EURO</name>
<dbReference type="SMART" id="SM00382">
    <property type="entry name" value="AAA"/>
    <property type="match status" value="2"/>
</dbReference>
<evidence type="ECO:0000256" key="3">
    <source>
        <dbReference type="ARBA" id="ARBA00022448"/>
    </source>
</evidence>
<reference evidence="12 13" key="1">
    <citation type="submission" date="2023-08" db="EMBL/GenBank/DDBJ databases">
        <title>Black Yeasts Isolated from many extreme environments.</title>
        <authorList>
            <person name="Coleine C."/>
            <person name="Stajich J.E."/>
            <person name="Selbmann L."/>
        </authorList>
    </citation>
    <scope>NUCLEOTIDE SEQUENCE [LARGE SCALE GENOMIC DNA]</scope>
    <source>
        <strain evidence="12 13">CCFEE 5910</strain>
    </source>
</reference>
<dbReference type="PROSITE" id="PS00211">
    <property type="entry name" value="ABC_TRANSPORTER_1"/>
    <property type="match status" value="2"/>
</dbReference>
<keyword evidence="13" id="KW-1185">Reference proteome</keyword>
<feature type="transmembrane region" description="Helical" evidence="10">
    <location>
        <begin position="222"/>
        <end position="243"/>
    </location>
</feature>
<feature type="transmembrane region" description="Helical" evidence="10">
    <location>
        <begin position="837"/>
        <end position="860"/>
    </location>
</feature>
<keyword evidence="6" id="KW-0547">Nucleotide-binding</keyword>
<evidence type="ECO:0000256" key="4">
    <source>
        <dbReference type="ARBA" id="ARBA00022692"/>
    </source>
</evidence>
<evidence type="ECO:0000313" key="13">
    <source>
        <dbReference type="Proteomes" id="UP001309876"/>
    </source>
</evidence>
<dbReference type="EMBL" id="JAVRRJ010000002">
    <property type="protein sequence ID" value="KAK5087772.1"/>
    <property type="molecule type" value="Genomic_DNA"/>
</dbReference>
<dbReference type="GO" id="GO:0005524">
    <property type="term" value="F:ATP binding"/>
    <property type="evidence" value="ECO:0007669"/>
    <property type="project" value="UniProtKB-KW"/>
</dbReference>
<keyword evidence="8 10" id="KW-1133">Transmembrane helix</keyword>
<dbReference type="InterPro" id="IPR003439">
    <property type="entry name" value="ABC_transporter-like_ATP-bd"/>
</dbReference>
<feature type="transmembrane region" description="Helical" evidence="10">
    <location>
        <begin position="1112"/>
        <end position="1131"/>
    </location>
</feature>
<dbReference type="InterPro" id="IPR026082">
    <property type="entry name" value="ABCA"/>
</dbReference>
<evidence type="ECO:0000256" key="5">
    <source>
        <dbReference type="ARBA" id="ARBA00022737"/>
    </source>
</evidence>
<evidence type="ECO:0000256" key="2">
    <source>
        <dbReference type="ARBA" id="ARBA00008869"/>
    </source>
</evidence>
<dbReference type="CDD" id="cd03263">
    <property type="entry name" value="ABC_subfamily_A"/>
    <property type="match status" value="2"/>
</dbReference>
<dbReference type="FunFam" id="3.40.50.300:FF:001345">
    <property type="entry name" value="Related to ABC transporter"/>
    <property type="match status" value="1"/>
</dbReference>
<evidence type="ECO:0000313" key="12">
    <source>
        <dbReference type="EMBL" id="KAK5087772.1"/>
    </source>
</evidence>
<keyword evidence="3" id="KW-0813">Transport</keyword>
<organism evidence="12 13">
    <name type="scientific">Lithohypha guttulata</name>
    <dbReference type="NCBI Taxonomy" id="1690604"/>
    <lineage>
        <taxon>Eukaryota</taxon>
        <taxon>Fungi</taxon>
        <taxon>Dikarya</taxon>
        <taxon>Ascomycota</taxon>
        <taxon>Pezizomycotina</taxon>
        <taxon>Eurotiomycetes</taxon>
        <taxon>Chaetothyriomycetidae</taxon>
        <taxon>Chaetothyriales</taxon>
        <taxon>Trichomeriaceae</taxon>
        <taxon>Lithohypha</taxon>
    </lineage>
</organism>
<feature type="transmembrane region" description="Helical" evidence="10">
    <location>
        <begin position="313"/>
        <end position="334"/>
    </location>
</feature>
<dbReference type="GO" id="GO:0140359">
    <property type="term" value="F:ABC-type transporter activity"/>
    <property type="evidence" value="ECO:0007669"/>
    <property type="project" value="InterPro"/>
</dbReference>
<evidence type="ECO:0000256" key="7">
    <source>
        <dbReference type="ARBA" id="ARBA00022840"/>
    </source>
</evidence>
<dbReference type="PANTHER" id="PTHR19229:SF36">
    <property type="entry name" value="ATP-BINDING CASSETTE SUB-FAMILY A MEMBER 2"/>
    <property type="match status" value="1"/>
</dbReference>